<dbReference type="SMART" id="SM00028">
    <property type="entry name" value="TPR"/>
    <property type="match status" value="3"/>
</dbReference>
<dbReference type="SUPFAM" id="SSF48452">
    <property type="entry name" value="TPR-like"/>
    <property type="match status" value="1"/>
</dbReference>
<dbReference type="InterPro" id="IPR011990">
    <property type="entry name" value="TPR-like_helical_dom_sf"/>
</dbReference>
<accession>A0ABD2JDW5</accession>
<dbReference type="Proteomes" id="UP001620626">
    <property type="component" value="Unassembled WGS sequence"/>
</dbReference>
<comment type="caution">
    <text evidence="3">The sequence shown here is derived from an EMBL/GenBank/DDBJ whole genome shotgun (WGS) entry which is preliminary data.</text>
</comment>
<proteinExistence type="inferred from homology"/>
<sequence length="179" mass="20028">MSTERDKNVLNLILNPMLPFGLEEGEENESKSEEEKYSNLPNYGQSEQLGKEGVELAEKCDLENAMKKFNEAIGICPQNPSNYNNRAQLFRLMFRIPEALTDLEKALALCEGKGRVAAQSNVQKALIHQFHGDTALAKVEFEQAAKLGSKFAQKQAIAMNPYAAMCNKMLGEIMTKFHI</sequence>
<keyword evidence="4" id="KW-1185">Reference proteome</keyword>
<dbReference type="EMBL" id="JBICBT010000995">
    <property type="protein sequence ID" value="KAL3088815.1"/>
    <property type="molecule type" value="Genomic_DNA"/>
</dbReference>
<dbReference type="InterPro" id="IPR038906">
    <property type="entry name" value="TTC36"/>
</dbReference>
<protein>
    <recommendedName>
        <fullName evidence="5">Tetratricopeptide repeat protein 36</fullName>
    </recommendedName>
</protein>
<dbReference type="InterPro" id="IPR019734">
    <property type="entry name" value="TPR_rpt"/>
</dbReference>
<evidence type="ECO:0008006" key="5">
    <source>
        <dbReference type="Google" id="ProtNLM"/>
    </source>
</evidence>
<gene>
    <name evidence="3" type="ORF">niasHT_023163</name>
</gene>
<reference evidence="3 4" key="1">
    <citation type="submission" date="2024-10" db="EMBL/GenBank/DDBJ databases">
        <authorList>
            <person name="Kim D."/>
        </authorList>
    </citation>
    <scope>NUCLEOTIDE SEQUENCE [LARGE SCALE GENOMIC DNA]</scope>
    <source>
        <strain evidence="3">BH-2024</strain>
    </source>
</reference>
<evidence type="ECO:0000256" key="2">
    <source>
        <dbReference type="SAM" id="MobiDB-lite"/>
    </source>
</evidence>
<dbReference type="PANTHER" id="PTHR21405">
    <property type="entry name" value="CDNA SEQUENCE BC021608"/>
    <property type="match status" value="1"/>
</dbReference>
<organism evidence="3 4">
    <name type="scientific">Heterodera trifolii</name>
    <dbReference type="NCBI Taxonomy" id="157864"/>
    <lineage>
        <taxon>Eukaryota</taxon>
        <taxon>Metazoa</taxon>
        <taxon>Ecdysozoa</taxon>
        <taxon>Nematoda</taxon>
        <taxon>Chromadorea</taxon>
        <taxon>Rhabditida</taxon>
        <taxon>Tylenchina</taxon>
        <taxon>Tylenchomorpha</taxon>
        <taxon>Tylenchoidea</taxon>
        <taxon>Heteroderidae</taxon>
        <taxon>Heteroderinae</taxon>
        <taxon>Heterodera</taxon>
    </lineage>
</organism>
<evidence type="ECO:0000313" key="4">
    <source>
        <dbReference type="Proteomes" id="UP001620626"/>
    </source>
</evidence>
<feature type="compositionally biased region" description="Basic and acidic residues" evidence="2">
    <location>
        <begin position="28"/>
        <end position="37"/>
    </location>
</feature>
<evidence type="ECO:0000256" key="1">
    <source>
        <dbReference type="ARBA" id="ARBA00006995"/>
    </source>
</evidence>
<evidence type="ECO:0000313" key="3">
    <source>
        <dbReference type="EMBL" id="KAL3088815.1"/>
    </source>
</evidence>
<dbReference type="Gene3D" id="1.25.40.10">
    <property type="entry name" value="Tetratricopeptide repeat domain"/>
    <property type="match status" value="1"/>
</dbReference>
<comment type="similarity">
    <text evidence="1">Belongs to the TTC36 family.</text>
</comment>
<dbReference type="AlphaFoldDB" id="A0ABD2JDW5"/>
<feature type="region of interest" description="Disordered" evidence="2">
    <location>
        <begin position="21"/>
        <end position="48"/>
    </location>
</feature>
<name>A0ABD2JDW5_9BILA</name>
<dbReference type="PANTHER" id="PTHR21405:SF0">
    <property type="entry name" value="TETRATRICOPEPTIDE REPEAT PROTEIN 36"/>
    <property type="match status" value="1"/>
</dbReference>